<name>A0A7S8C7H1_9HYPH</name>
<dbReference type="EMBL" id="CP058214">
    <property type="protein sequence ID" value="QPC44784.1"/>
    <property type="molecule type" value="Genomic_DNA"/>
</dbReference>
<dbReference type="Proteomes" id="UP000593594">
    <property type="component" value="Chromosome"/>
</dbReference>
<keyword evidence="2" id="KW-1185">Reference proteome</keyword>
<protein>
    <submittedName>
        <fullName evidence="1">Uncharacterized protein</fullName>
    </submittedName>
</protein>
<gene>
    <name evidence="1" type="ORF">HW532_20015</name>
</gene>
<evidence type="ECO:0000313" key="1">
    <source>
        <dbReference type="EMBL" id="QPC44784.1"/>
    </source>
</evidence>
<accession>A0A7S8C7H1</accession>
<organism evidence="1 2">
    <name type="scientific">Kaustia mangrovi</name>
    <dbReference type="NCBI Taxonomy" id="2593653"/>
    <lineage>
        <taxon>Bacteria</taxon>
        <taxon>Pseudomonadati</taxon>
        <taxon>Pseudomonadota</taxon>
        <taxon>Alphaproteobacteria</taxon>
        <taxon>Hyphomicrobiales</taxon>
        <taxon>Parvibaculaceae</taxon>
        <taxon>Kaustia</taxon>
    </lineage>
</organism>
<proteinExistence type="predicted"/>
<reference evidence="1 2" key="1">
    <citation type="submission" date="2020-06" db="EMBL/GenBank/DDBJ databases">
        <title>Genome sequence of 2 isolates from Red Sea Mangroves.</title>
        <authorList>
            <person name="Sefrji F."/>
            <person name="Michoud G."/>
            <person name="Merlino G."/>
            <person name="Daffonchio D."/>
        </authorList>
    </citation>
    <scope>NUCLEOTIDE SEQUENCE [LARGE SCALE GENOMIC DNA]</scope>
    <source>
        <strain evidence="1 2">R1DC25</strain>
    </source>
</reference>
<dbReference type="AlphaFoldDB" id="A0A7S8C7H1"/>
<evidence type="ECO:0000313" key="2">
    <source>
        <dbReference type="Proteomes" id="UP000593594"/>
    </source>
</evidence>
<sequence length="105" mass="11417">MGARGRHSVLDRWPARALAAAVVLACLAAMAYIARDRLFPSSRDAAGEGLNPDFVACRDQRLGEVRQMREDGLITADQLETFTARAIGYCADRFPPDARGPVQQG</sequence>
<dbReference type="KEGG" id="kmn:HW532_20015"/>
<dbReference type="RefSeq" id="WP_213162152.1">
    <property type="nucleotide sequence ID" value="NZ_CP058214.1"/>
</dbReference>